<dbReference type="EMBL" id="JAAALK010000080">
    <property type="protein sequence ID" value="KAG8095395.1"/>
    <property type="molecule type" value="Genomic_DNA"/>
</dbReference>
<dbReference type="Proteomes" id="UP000729402">
    <property type="component" value="Unassembled WGS sequence"/>
</dbReference>
<accession>A0A8J6BX01</accession>
<dbReference type="PANTHER" id="PTHR33739:SF5">
    <property type="entry name" value="MEDIATOR OF RNA POLYMERASE II TRANSCRIPTION SUBUNIT 33A"/>
    <property type="match status" value="1"/>
</dbReference>
<protein>
    <submittedName>
        <fullName evidence="1">Uncharacterized protein</fullName>
    </submittedName>
</protein>
<sequence length="159" mass="17556">MMLCTILAIADIIEEADSELHSNWKEKRASVDLRKELMLSLQTLGDYGSLLVPPPCITSAANPAASKAAMFVSGINALHQCLDSNDLDHIEGAMDAIYKICEDVPEEIDVDVLDLSERPINVFLPRLLQFFQYTHAILRKLALGCINQYIVVMPTVVGV</sequence>
<keyword evidence="2" id="KW-1185">Reference proteome</keyword>
<organism evidence="1 2">
    <name type="scientific">Zizania palustris</name>
    <name type="common">Northern wild rice</name>
    <dbReference type="NCBI Taxonomy" id="103762"/>
    <lineage>
        <taxon>Eukaryota</taxon>
        <taxon>Viridiplantae</taxon>
        <taxon>Streptophyta</taxon>
        <taxon>Embryophyta</taxon>
        <taxon>Tracheophyta</taxon>
        <taxon>Spermatophyta</taxon>
        <taxon>Magnoliopsida</taxon>
        <taxon>Liliopsida</taxon>
        <taxon>Poales</taxon>
        <taxon>Poaceae</taxon>
        <taxon>BOP clade</taxon>
        <taxon>Oryzoideae</taxon>
        <taxon>Oryzeae</taxon>
        <taxon>Zizaniinae</taxon>
        <taxon>Zizania</taxon>
    </lineage>
</organism>
<dbReference type="GO" id="GO:0016592">
    <property type="term" value="C:mediator complex"/>
    <property type="evidence" value="ECO:0007669"/>
    <property type="project" value="InterPro"/>
</dbReference>
<evidence type="ECO:0000313" key="1">
    <source>
        <dbReference type="EMBL" id="KAG8095395.1"/>
    </source>
</evidence>
<dbReference type="AlphaFoldDB" id="A0A8J6BX01"/>
<dbReference type="PANTHER" id="PTHR33739">
    <property type="entry name" value="OS07G0681500 PROTEIN"/>
    <property type="match status" value="1"/>
</dbReference>
<reference evidence="1" key="1">
    <citation type="journal article" date="2021" name="bioRxiv">
        <title>Whole Genome Assembly and Annotation of Northern Wild Rice, Zizania palustris L., Supports a Whole Genome Duplication in the Zizania Genus.</title>
        <authorList>
            <person name="Haas M."/>
            <person name="Kono T."/>
            <person name="Macchietto M."/>
            <person name="Millas R."/>
            <person name="McGilp L."/>
            <person name="Shao M."/>
            <person name="Duquette J."/>
            <person name="Hirsch C.N."/>
            <person name="Kimball J."/>
        </authorList>
    </citation>
    <scope>NUCLEOTIDE SEQUENCE</scope>
    <source>
        <tissue evidence="1">Fresh leaf tissue</tissue>
    </source>
</reference>
<dbReference type="GO" id="GO:2000762">
    <property type="term" value="P:regulation of phenylpropanoid metabolic process"/>
    <property type="evidence" value="ECO:0007669"/>
    <property type="project" value="InterPro"/>
</dbReference>
<proteinExistence type="predicted"/>
<dbReference type="OrthoDB" id="951172at2759"/>
<dbReference type="InterPro" id="IPR039638">
    <property type="entry name" value="MED33A/B"/>
</dbReference>
<comment type="caution">
    <text evidence="1">The sequence shown here is derived from an EMBL/GenBank/DDBJ whole genome shotgun (WGS) entry which is preliminary data.</text>
</comment>
<evidence type="ECO:0000313" key="2">
    <source>
        <dbReference type="Proteomes" id="UP000729402"/>
    </source>
</evidence>
<gene>
    <name evidence="1" type="ORF">GUJ93_ZPchr0012g20228</name>
</gene>
<reference evidence="1" key="2">
    <citation type="submission" date="2021-02" db="EMBL/GenBank/DDBJ databases">
        <authorList>
            <person name="Kimball J.A."/>
            <person name="Haas M.W."/>
            <person name="Macchietto M."/>
            <person name="Kono T."/>
            <person name="Duquette J."/>
            <person name="Shao M."/>
        </authorList>
    </citation>
    <scope>NUCLEOTIDE SEQUENCE</scope>
    <source>
        <tissue evidence="1">Fresh leaf tissue</tissue>
    </source>
</reference>
<name>A0A8J6BX01_ZIZPA</name>